<dbReference type="EMBL" id="JBFAKC010000019">
    <property type="protein sequence ID" value="MEV0712153.1"/>
    <property type="molecule type" value="Genomic_DNA"/>
</dbReference>
<comment type="caution">
    <text evidence="1">The sequence shown here is derived from an EMBL/GenBank/DDBJ whole genome shotgun (WGS) entry which is preliminary data.</text>
</comment>
<protein>
    <recommendedName>
        <fullName evidence="3">N-terminal of MaoC-like dehydratase domain-containing protein</fullName>
    </recommendedName>
</protein>
<proteinExistence type="predicted"/>
<evidence type="ECO:0008006" key="3">
    <source>
        <dbReference type="Google" id="ProtNLM"/>
    </source>
</evidence>
<sequence length="296" mass="32079">MSAWEPHTVVTEEYVDPTPVAALGAVLDSGAPLLAAGDPLPPLWHWAALARWPMSSAIGPDGHPARGSFLPPVQLPRRMFAGGDVRIDGTVTIGSTVRREARVVSVTPKTGRSGSLVVVDVEIRLYALDTDGDTAAVIERQNLIYREAGPGRTAPEFPPPIEPVGAPLRRLREWEWELRTDPTVLMRFSAATANPHRIHYDWPYATGVEGYPGLVVHGPLMTLALAETLRAERPDATPVRLRHRNLAPLFCPEPARIRRGDAADADLSVAVVSGDADKPVEHTVLTADFPGDRIHA</sequence>
<gene>
    <name evidence="1" type="ORF">AB0I48_31795</name>
</gene>
<dbReference type="InterPro" id="IPR029069">
    <property type="entry name" value="HotDog_dom_sf"/>
</dbReference>
<dbReference type="PANTHER" id="PTHR28152">
    <property type="entry name" value="HYDROXYACYL-THIOESTER DEHYDRATASE TYPE 2, MITOCHONDRIAL"/>
    <property type="match status" value="1"/>
</dbReference>
<evidence type="ECO:0000313" key="2">
    <source>
        <dbReference type="Proteomes" id="UP001551695"/>
    </source>
</evidence>
<dbReference type="RefSeq" id="WP_355084431.1">
    <property type="nucleotide sequence ID" value="NZ_JBEXKW010000009.1"/>
</dbReference>
<dbReference type="Gene3D" id="3.10.129.10">
    <property type="entry name" value="Hotdog Thioesterase"/>
    <property type="match status" value="1"/>
</dbReference>
<dbReference type="InterPro" id="IPR052741">
    <property type="entry name" value="Mitochondrial_HTD2"/>
</dbReference>
<keyword evidence="2" id="KW-1185">Reference proteome</keyword>
<accession>A0ABV3G3F5</accession>
<dbReference type="SUPFAM" id="SSF54637">
    <property type="entry name" value="Thioesterase/thiol ester dehydrase-isomerase"/>
    <property type="match status" value="2"/>
</dbReference>
<name>A0ABV3G3F5_9NOCA</name>
<evidence type="ECO:0000313" key="1">
    <source>
        <dbReference type="EMBL" id="MEV0712153.1"/>
    </source>
</evidence>
<dbReference type="PANTHER" id="PTHR28152:SF1">
    <property type="entry name" value="HYDROXYACYL-THIOESTER DEHYDRATASE TYPE 2, MITOCHONDRIAL"/>
    <property type="match status" value="1"/>
</dbReference>
<organism evidence="1 2">
    <name type="scientific">Nocardia aurea</name>
    <dbReference type="NCBI Taxonomy" id="2144174"/>
    <lineage>
        <taxon>Bacteria</taxon>
        <taxon>Bacillati</taxon>
        <taxon>Actinomycetota</taxon>
        <taxon>Actinomycetes</taxon>
        <taxon>Mycobacteriales</taxon>
        <taxon>Nocardiaceae</taxon>
        <taxon>Nocardia</taxon>
    </lineage>
</organism>
<dbReference type="Proteomes" id="UP001551695">
    <property type="component" value="Unassembled WGS sequence"/>
</dbReference>
<reference evidence="1 2" key="1">
    <citation type="submission" date="2024-06" db="EMBL/GenBank/DDBJ databases">
        <title>The Natural Products Discovery Center: Release of the First 8490 Sequenced Strains for Exploring Actinobacteria Biosynthetic Diversity.</title>
        <authorList>
            <person name="Kalkreuter E."/>
            <person name="Kautsar S.A."/>
            <person name="Yang D."/>
            <person name="Bader C.D."/>
            <person name="Teijaro C.N."/>
            <person name="Fluegel L."/>
            <person name="Davis C.M."/>
            <person name="Simpson J.R."/>
            <person name="Lauterbach L."/>
            <person name="Steele A.D."/>
            <person name="Gui C."/>
            <person name="Meng S."/>
            <person name="Li G."/>
            <person name="Viehrig K."/>
            <person name="Ye F."/>
            <person name="Su P."/>
            <person name="Kiefer A.F."/>
            <person name="Nichols A."/>
            <person name="Cepeda A.J."/>
            <person name="Yan W."/>
            <person name="Fan B."/>
            <person name="Jiang Y."/>
            <person name="Adhikari A."/>
            <person name="Zheng C.-J."/>
            <person name="Schuster L."/>
            <person name="Cowan T.M."/>
            <person name="Smanski M.J."/>
            <person name="Chevrette M.G."/>
            <person name="De Carvalho L.P.S."/>
            <person name="Shen B."/>
        </authorList>
    </citation>
    <scope>NUCLEOTIDE SEQUENCE [LARGE SCALE GENOMIC DNA]</scope>
    <source>
        <strain evidence="1 2">NPDC050403</strain>
    </source>
</reference>